<name>A0A507CTH6_9FUNG</name>
<reference evidence="1 2" key="1">
    <citation type="journal article" date="2019" name="Sci. Rep.">
        <title>Comparative genomics of chytrid fungi reveal insights into the obligate biotrophic and pathogenic lifestyle of Synchytrium endobioticum.</title>
        <authorList>
            <person name="van de Vossenberg B.T.L.H."/>
            <person name="Warris S."/>
            <person name="Nguyen H.D.T."/>
            <person name="van Gent-Pelzer M.P.E."/>
            <person name="Joly D.L."/>
            <person name="van de Geest H.C."/>
            <person name="Bonants P.J.M."/>
            <person name="Smith D.S."/>
            <person name="Levesque C.A."/>
            <person name="van der Lee T.A.J."/>
        </authorList>
    </citation>
    <scope>NUCLEOTIDE SEQUENCE [LARGE SCALE GENOMIC DNA]</scope>
    <source>
        <strain evidence="1 2">LEV6574</strain>
    </source>
</reference>
<protein>
    <submittedName>
        <fullName evidence="1">Uncharacterized protein</fullName>
    </submittedName>
</protein>
<comment type="caution">
    <text evidence="1">The sequence shown here is derived from an EMBL/GenBank/DDBJ whole genome shotgun (WGS) entry which is preliminary data.</text>
</comment>
<sequence>MNTSRHFNTNIPTLKGFQSRLFQSASATFALPQGAAICSFNDLSQFKSAHGTAQSAPSIDLSSCWFIGSEAPIMWLQVIITKSKSNGNLVGLYAGWFV</sequence>
<evidence type="ECO:0000313" key="2">
    <source>
        <dbReference type="Proteomes" id="UP000320475"/>
    </source>
</evidence>
<dbReference type="AlphaFoldDB" id="A0A507CTH6"/>
<dbReference type="EMBL" id="QEAM01000274">
    <property type="protein sequence ID" value="TPX42370.1"/>
    <property type="molecule type" value="Genomic_DNA"/>
</dbReference>
<gene>
    <name evidence="1" type="ORF">SeLEV6574_g05633</name>
</gene>
<proteinExistence type="predicted"/>
<accession>A0A507CTH6</accession>
<dbReference type="Proteomes" id="UP000320475">
    <property type="component" value="Unassembled WGS sequence"/>
</dbReference>
<evidence type="ECO:0000313" key="1">
    <source>
        <dbReference type="EMBL" id="TPX42370.1"/>
    </source>
</evidence>
<organism evidence="1 2">
    <name type="scientific">Synchytrium endobioticum</name>
    <dbReference type="NCBI Taxonomy" id="286115"/>
    <lineage>
        <taxon>Eukaryota</taxon>
        <taxon>Fungi</taxon>
        <taxon>Fungi incertae sedis</taxon>
        <taxon>Chytridiomycota</taxon>
        <taxon>Chytridiomycota incertae sedis</taxon>
        <taxon>Chytridiomycetes</taxon>
        <taxon>Synchytriales</taxon>
        <taxon>Synchytriaceae</taxon>
        <taxon>Synchytrium</taxon>
    </lineage>
</organism>